<keyword evidence="2" id="KW-0732">Signal</keyword>
<dbReference type="RefSeq" id="WP_147913279.1">
    <property type="nucleotide sequence ID" value="NZ_JBHUEJ010000007.1"/>
</dbReference>
<gene>
    <name evidence="3" type="ORF">ACFSF0_02565</name>
</gene>
<reference evidence="4" key="1">
    <citation type="journal article" date="2019" name="Int. J. Syst. Evol. Microbiol.">
        <title>The Global Catalogue of Microorganisms (GCM) 10K type strain sequencing project: providing services to taxonomists for standard genome sequencing and annotation.</title>
        <authorList>
            <consortium name="The Broad Institute Genomics Platform"/>
            <consortium name="The Broad Institute Genome Sequencing Center for Infectious Disease"/>
            <person name="Wu L."/>
            <person name="Ma J."/>
        </authorList>
    </citation>
    <scope>NUCLEOTIDE SEQUENCE [LARGE SCALE GENOMIC DNA]</scope>
    <source>
        <strain evidence="4">LMG 29247</strain>
    </source>
</reference>
<dbReference type="Gene3D" id="3.40.190.150">
    <property type="entry name" value="Bordetella uptake gene, domain 1"/>
    <property type="match status" value="1"/>
</dbReference>
<organism evidence="3 4">
    <name type="scientific">Ottowia flava</name>
    <dbReference type="NCBI Taxonomy" id="2675430"/>
    <lineage>
        <taxon>Bacteria</taxon>
        <taxon>Pseudomonadati</taxon>
        <taxon>Pseudomonadota</taxon>
        <taxon>Betaproteobacteria</taxon>
        <taxon>Burkholderiales</taxon>
        <taxon>Comamonadaceae</taxon>
        <taxon>Ottowia</taxon>
    </lineage>
</organism>
<evidence type="ECO:0000256" key="2">
    <source>
        <dbReference type="SAM" id="SignalP"/>
    </source>
</evidence>
<dbReference type="SUPFAM" id="SSF53850">
    <property type="entry name" value="Periplasmic binding protein-like II"/>
    <property type="match status" value="1"/>
</dbReference>
<dbReference type="InterPro" id="IPR005064">
    <property type="entry name" value="BUG"/>
</dbReference>
<dbReference type="InterPro" id="IPR042100">
    <property type="entry name" value="Bug_dom1"/>
</dbReference>
<dbReference type="Gene3D" id="3.40.190.10">
    <property type="entry name" value="Periplasmic binding protein-like II"/>
    <property type="match status" value="1"/>
</dbReference>
<dbReference type="PANTHER" id="PTHR42928:SF5">
    <property type="entry name" value="BLR1237 PROTEIN"/>
    <property type="match status" value="1"/>
</dbReference>
<name>A0ABW4KNM7_9BURK</name>
<proteinExistence type="inferred from homology"/>
<accession>A0ABW4KNM7</accession>
<feature type="chain" id="PRO_5046047423" evidence="2">
    <location>
        <begin position="25"/>
        <end position="319"/>
    </location>
</feature>
<comment type="similarity">
    <text evidence="1">Belongs to the UPF0065 (bug) family.</text>
</comment>
<dbReference type="PIRSF" id="PIRSF017082">
    <property type="entry name" value="YflP"/>
    <property type="match status" value="1"/>
</dbReference>
<dbReference type="Pfam" id="PF03401">
    <property type="entry name" value="TctC"/>
    <property type="match status" value="1"/>
</dbReference>
<feature type="signal peptide" evidence="2">
    <location>
        <begin position="1"/>
        <end position="24"/>
    </location>
</feature>
<dbReference type="EMBL" id="JBHUEJ010000007">
    <property type="protein sequence ID" value="MFD1709477.1"/>
    <property type="molecule type" value="Genomic_DNA"/>
</dbReference>
<evidence type="ECO:0000256" key="1">
    <source>
        <dbReference type="ARBA" id="ARBA00006987"/>
    </source>
</evidence>
<evidence type="ECO:0000313" key="3">
    <source>
        <dbReference type="EMBL" id="MFD1709477.1"/>
    </source>
</evidence>
<protein>
    <submittedName>
        <fullName evidence="3">Bug family tripartite tricarboxylate transporter substrate binding protein</fullName>
    </submittedName>
</protein>
<sequence length="319" mass="33111">MQRRHWVRLAIAAGLISTAGWAGATPPLTMVVPSGAGSAPDIVARLLGDELTQRLGQPVVIDNRPGAGGIVATLAAKSAKADGNTVLLAQAAVVTLTPLLYRAAKYDMARDFETVSVVADTPMLFVANPKTGIKTLGELLAQAKAKPDDLTLGSPSRGSVPHLSGELLEQMAGIQLRNVPMGTSGQAIQSVVGGDTQVSVDGIAPLLPLVKAGRLQALAVTSRQVLPGLEAYPLAKATVPGLEVSGWFMLFTNKGVPAARVQQLNDAVNAALKAPALVQKLQTAATYPVGGSVKDARDFLAREQKLWTGAVKQADLKAE</sequence>
<dbReference type="PANTHER" id="PTHR42928">
    <property type="entry name" value="TRICARBOXYLATE-BINDING PROTEIN"/>
    <property type="match status" value="1"/>
</dbReference>
<keyword evidence="4" id="KW-1185">Reference proteome</keyword>
<evidence type="ECO:0000313" key="4">
    <source>
        <dbReference type="Proteomes" id="UP001597304"/>
    </source>
</evidence>
<comment type="caution">
    <text evidence="3">The sequence shown here is derived from an EMBL/GenBank/DDBJ whole genome shotgun (WGS) entry which is preliminary data.</text>
</comment>
<dbReference type="Proteomes" id="UP001597304">
    <property type="component" value="Unassembled WGS sequence"/>
</dbReference>